<dbReference type="RefSeq" id="WP_271221052.1">
    <property type="nucleotide sequence ID" value="NZ_BSEV01000018.1"/>
</dbReference>
<dbReference type="Proteomes" id="UP001143474">
    <property type="component" value="Unassembled WGS sequence"/>
</dbReference>
<keyword evidence="3" id="KW-1185">Reference proteome</keyword>
<evidence type="ECO:0000313" key="2">
    <source>
        <dbReference type="EMBL" id="GLK12735.1"/>
    </source>
</evidence>
<proteinExistence type="predicted"/>
<organism evidence="2 3">
    <name type="scientific">Streptosporangium carneum</name>
    <dbReference type="NCBI Taxonomy" id="47481"/>
    <lineage>
        <taxon>Bacteria</taxon>
        <taxon>Bacillati</taxon>
        <taxon>Actinomycetota</taxon>
        <taxon>Actinomycetes</taxon>
        <taxon>Streptosporangiales</taxon>
        <taxon>Streptosporangiaceae</taxon>
        <taxon>Streptosporangium</taxon>
    </lineage>
</organism>
<protein>
    <submittedName>
        <fullName evidence="2">Uncharacterized protein</fullName>
    </submittedName>
</protein>
<name>A0A9W6I627_9ACTN</name>
<gene>
    <name evidence="2" type="ORF">GCM10017600_61450</name>
</gene>
<dbReference type="AlphaFoldDB" id="A0A9W6I627"/>
<sequence length="159" mass="16219">MARHVPAWIVAVVTAFLLTHVVVSSDGDHETAPSSAVSAFMAISSPRGAAWAARTAAAASAVPAALAMREAETNADPSGTVDVSVRGCRHQAPSRWAGGRCSQCLSLLRGPGQRLPCAATASSLSSLGTSAQSPVRTGTERRGATGVAPSLPQLQVFRC</sequence>
<evidence type="ECO:0000256" key="1">
    <source>
        <dbReference type="SAM" id="MobiDB-lite"/>
    </source>
</evidence>
<reference evidence="2" key="2">
    <citation type="submission" date="2023-01" db="EMBL/GenBank/DDBJ databases">
        <authorList>
            <person name="Sun Q."/>
            <person name="Evtushenko L."/>
        </authorList>
    </citation>
    <scope>NUCLEOTIDE SEQUENCE</scope>
    <source>
        <strain evidence="2">VKM Ac-2007</strain>
    </source>
</reference>
<accession>A0A9W6I627</accession>
<reference evidence="2" key="1">
    <citation type="journal article" date="2014" name="Int. J. Syst. Evol. Microbiol.">
        <title>Complete genome sequence of Corynebacterium casei LMG S-19264T (=DSM 44701T), isolated from a smear-ripened cheese.</title>
        <authorList>
            <consortium name="US DOE Joint Genome Institute (JGI-PGF)"/>
            <person name="Walter F."/>
            <person name="Albersmeier A."/>
            <person name="Kalinowski J."/>
            <person name="Ruckert C."/>
        </authorList>
    </citation>
    <scope>NUCLEOTIDE SEQUENCE</scope>
    <source>
        <strain evidence="2">VKM Ac-2007</strain>
    </source>
</reference>
<evidence type="ECO:0000313" key="3">
    <source>
        <dbReference type="Proteomes" id="UP001143474"/>
    </source>
</evidence>
<dbReference type="EMBL" id="BSEV01000018">
    <property type="protein sequence ID" value="GLK12735.1"/>
    <property type="molecule type" value="Genomic_DNA"/>
</dbReference>
<feature type="region of interest" description="Disordered" evidence="1">
    <location>
        <begin position="128"/>
        <end position="147"/>
    </location>
</feature>
<comment type="caution">
    <text evidence="2">The sequence shown here is derived from an EMBL/GenBank/DDBJ whole genome shotgun (WGS) entry which is preliminary data.</text>
</comment>